<proteinExistence type="predicted"/>
<keyword evidence="1" id="KW-0812">Transmembrane</keyword>
<feature type="transmembrane region" description="Helical" evidence="1">
    <location>
        <begin position="33"/>
        <end position="51"/>
    </location>
</feature>
<sequence length="59" mass="5932">MNQRRQVARIIVPGIAAGGAIGGGVGLDLYPPAVGIVGSVVIGVVVAAAAWRARRVKAR</sequence>
<comment type="caution">
    <text evidence="2">The sequence shown here is derived from an EMBL/GenBank/DDBJ whole genome shotgun (WGS) entry which is preliminary data.</text>
</comment>
<accession>A0A418X7Z6</accession>
<dbReference type="AlphaFoldDB" id="A0A418X7Z6"/>
<dbReference type="Proteomes" id="UP000284006">
    <property type="component" value="Unassembled WGS sequence"/>
</dbReference>
<keyword evidence="1" id="KW-0472">Membrane</keyword>
<evidence type="ECO:0000256" key="1">
    <source>
        <dbReference type="SAM" id="Phobius"/>
    </source>
</evidence>
<name>A0A418X7Z6_9BURK</name>
<evidence type="ECO:0000313" key="3">
    <source>
        <dbReference type="Proteomes" id="UP000284006"/>
    </source>
</evidence>
<evidence type="ECO:0000313" key="2">
    <source>
        <dbReference type="EMBL" id="RJG08528.1"/>
    </source>
</evidence>
<reference evidence="2 3" key="1">
    <citation type="submission" date="2018-09" db="EMBL/GenBank/DDBJ databases">
        <authorList>
            <person name="Zhu H."/>
        </authorList>
    </citation>
    <scope>NUCLEOTIDE SEQUENCE [LARGE SCALE GENOMIC DNA]</scope>
    <source>
        <strain evidence="2 3">K1S02-61</strain>
    </source>
</reference>
<keyword evidence="3" id="KW-1185">Reference proteome</keyword>
<dbReference type="EMBL" id="QYUP01000184">
    <property type="protein sequence ID" value="RJG08528.1"/>
    <property type="molecule type" value="Genomic_DNA"/>
</dbReference>
<gene>
    <name evidence="2" type="ORF">D3872_23515</name>
</gene>
<keyword evidence="1" id="KW-1133">Transmembrane helix</keyword>
<feature type="transmembrane region" description="Helical" evidence="1">
    <location>
        <begin position="7"/>
        <end position="27"/>
    </location>
</feature>
<protein>
    <submittedName>
        <fullName evidence="2">Uncharacterized protein</fullName>
    </submittedName>
</protein>
<organism evidence="2 3">
    <name type="scientific">Massilia cavernae</name>
    <dbReference type="NCBI Taxonomy" id="2320864"/>
    <lineage>
        <taxon>Bacteria</taxon>
        <taxon>Pseudomonadati</taxon>
        <taxon>Pseudomonadota</taxon>
        <taxon>Betaproteobacteria</taxon>
        <taxon>Burkholderiales</taxon>
        <taxon>Oxalobacteraceae</taxon>
        <taxon>Telluria group</taxon>
        <taxon>Massilia</taxon>
    </lineage>
</organism>